<dbReference type="GO" id="GO:0000155">
    <property type="term" value="F:phosphorelay sensor kinase activity"/>
    <property type="evidence" value="ECO:0007669"/>
    <property type="project" value="InterPro"/>
</dbReference>
<dbReference type="CDD" id="cd00130">
    <property type="entry name" value="PAS"/>
    <property type="match status" value="1"/>
</dbReference>
<keyword evidence="4 11" id="KW-0808">Transferase</keyword>
<dbReference type="Proteomes" id="UP000230607">
    <property type="component" value="Chromosome 1"/>
</dbReference>
<dbReference type="PROSITE" id="PS50112">
    <property type="entry name" value="PAS"/>
    <property type="match status" value="1"/>
</dbReference>
<feature type="domain" description="PAC" evidence="10">
    <location>
        <begin position="150"/>
        <end position="202"/>
    </location>
</feature>
<evidence type="ECO:0000313" key="11">
    <source>
        <dbReference type="EMBL" id="SMH71739.1"/>
    </source>
</evidence>
<dbReference type="SMART" id="SM00387">
    <property type="entry name" value="HATPase_c"/>
    <property type="match status" value="1"/>
</dbReference>
<dbReference type="Gene3D" id="1.10.287.130">
    <property type="match status" value="1"/>
</dbReference>
<protein>
    <recommendedName>
        <fullName evidence="2">histidine kinase</fullName>
        <ecNumber evidence="2">2.7.13.3</ecNumber>
    </recommendedName>
</protein>
<dbReference type="InterPro" id="IPR000014">
    <property type="entry name" value="PAS"/>
</dbReference>
<reference evidence="12" key="1">
    <citation type="submission" date="2017-03" db="EMBL/GenBank/DDBJ databases">
        <authorList>
            <person name="Herbold C."/>
        </authorList>
    </citation>
    <scope>NUCLEOTIDE SEQUENCE [LARGE SCALE GENOMIC DNA]</scope>
</reference>
<dbReference type="NCBIfam" id="TIGR00229">
    <property type="entry name" value="sensory_box"/>
    <property type="match status" value="1"/>
</dbReference>
<dbReference type="AlphaFoldDB" id="A0A2H1FG42"/>
<dbReference type="InterPro" id="IPR036890">
    <property type="entry name" value="HATPase_C_sf"/>
</dbReference>
<evidence type="ECO:0000256" key="2">
    <source>
        <dbReference type="ARBA" id="ARBA00012438"/>
    </source>
</evidence>
<dbReference type="RefSeq" id="WP_157927652.1">
    <property type="nucleotide sequence ID" value="NZ_LT841358.1"/>
</dbReference>
<dbReference type="InterPro" id="IPR050736">
    <property type="entry name" value="Sensor_HK_Regulatory"/>
</dbReference>
<evidence type="ECO:0000259" key="9">
    <source>
        <dbReference type="PROSITE" id="PS50112"/>
    </source>
</evidence>
<dbReference type="SUPFAM" id="SSF55785">
    <property type="entry name" value="PYP-like sensor domain (PAS domain)"/>
    <property type="match status" value="1"/>
</dbReference>
<feature type="domain" description="Histidine kinase" evidence="8">
    <location>
        <begin position="226"/>
        <end position="443"/>
    </location>
</feature>
<dbReference type="Pfam" id="PF02518">
    <property type="entry name" value="HATPase_c"/>
    <property type="match status" value="1"/>
</dbReference>
<evidence type="ECO:0000256" key="3">
    <source>
        <dbReference type="ARBA" id="ARBA00022553"/>
    </source>
</evidence>
<dbReference type="EC" id="2.7.13.3" evidence="2"/>
<dbReference type="PANTHER" id="PTHR43711">
    <property type="entry name" value="TWO-COMPONENT HISTIDINE KINASE"/>
    <property type="match status" value="1"/>
</dbReference>
<feature type="domain" description="PAS" evidence="9">
    <location>
        <begin position="95"/>
        <end position="147"/>
    </location>
</feature>
<dbReference type="SMART" id="SM00091">
    <property type="entry name" value="PAS"/>
    <property type="match status" value="1"/>
</dbReference>
<evidence type="ECO:0000259" key="8">
    <source>
        <dbReference type="PROSITE" id="PS50109"/>
    </source>
</evidence>
<evidence type="ECO:0000256" key="5">
    <source>
        <dbReference type="ARBA" id="ARBA00022777"/>
    </source>
</evidence>
<dbReference type="SUPFAM" id="SSF55874">
    <property type="entry name" value="ATPase domain of HSP90 chaperone/DNA topoisomerase II/histidine kinase"/>
    <property type="match status" value="1"/>
</dbReference>
<sequence>MTSFGSIGGLMIGILGLAITAYGLDVHGPHSSQAFSLGVVGIAAGGIIVWMSNKKQHNHILTPKYETESQKIGSDADPIKYRNLYEGSPVLQRTVNTAGIILECNQAYVKNFGYSKYDILGKSLFDHTAEKSMEDMQKTFETWKTSGRVENIEIWFKRKDGSIFPGLISANNIHDDKGKLIGSNTVIRDISEIYQAHRVLGEHERQKIQLEELKKIDTTKEEFYMMVAKECQIPIVPIRKYSKILRDVPISSLDEKQSEAVNEIYDNAARLDQLMHDIIDVQKLNGNTMEFKKEKFAVDDFMNEVVKSCMSMMGDKNIEFVNSTSIKNSITSDKTRLSEIFYNLIQNAVDFVPTTGGRIEIKAKEEGDFILFYVKDNGSGILEKRKDQVFKKFYQVDISFKRKYGGSGFGLVICKGIVENLGGKIWFESKEGEGTVFYFSIPK</sequence>
<accession>A0A2H1FG42</accession>
<evidence type="ECO:0000259" key="10">
    <source>
        <dbReference type="PROSITE" id="PS50113"/>
    </source>
</evidence>
<dbReference type="InterPro" id="IPR000700">
    <property type="entry name" value="PAS-assoc_C"/>
</dbReference>
<dbReference type="PROSITE" id="PS50109">
    <property type="entry name" value="HIS_KIN"/>
    <property type="match status" value="1"/>
</dbReference>
<keyword evidence="7" id="KW-0472">Membrane</keyword>
<dbReference type="Gene3D" id="3.30.565.10">
    <property type="entry name" value="Histidine kinase-like ATPase, C-terminal domain"/>
    <property type="match status" value="1"/>
</dbReference>
<keyword evidence="5 11" id="KW-0418">Kinase</keyword>
<proteinExistence type="predicted"/>
<evidence type="ECO:0000256" key="4">
    <source>
        <dbReference type="ARBA" id="ARBA00022679"/>
    </source>
</evidence>
<dbReference type="PROSITE" id="PS50113">
    <property type="entry name" value="PAC"/>
    <property type="match status" value="1"/>
</dbReference>
<feature type="transmembrane region" description="Helical" evidence="7">
    <location>
        <begin position="30"/>
        <end position="51"/>
    </location>
</feature>
<dbReference type="Gene3D" id="3.30.450.20">
    <property type="entry name" value="PAS domain"/>
    <property type="match status" value="1"/>
</dbReference>
<evidence type="ECO:0000313" key="12">
    <source>
        <dbReference type="Proteomes" id="UP000230607"/>
    </source>
</evidence>
<keyword evidence="3" id="KW-0597">Phosphoprotein</keyword>
<keyword evidence="7" id="KW-1133">Transmembrane helix</keyword>
<evidence type="ECO:0000256" key="6">
    <source>
        <dbReference type="ARBA" id="ARBA00023012"/>
    </source>
</evidence>
<keyword evidence="6" id="KW-0902">Two-component regulatory system</keyword>
<feature type="transmembrane region" description="Helical" evidence="7">
    <location>
        <begin position="7"/>
        <end position="24"/>
    </location>
</feature>
<gene>
    <name evidence="11" type="ORF">NCS_11551</name>
</gene>
<dbReference type="FunFam" id="3.30.565.10:FF:000006">
    <property type="entry name" value="Sensor histidine kinase WalK"/>
    <property type="match status" value="1"/>
</dbReference>
<name>A0A2H1FG42_9ARCH</name>
<dbReference type="InterPro" id="IPR003594">
    <property type="entry name" value="HATPase_dom"/>
</dbReference>
<dbReference type="InterPro" id="IPR004358">
    <property type="entry name" value="Sig_transdc_His_kin-like_C"/>
</dbReference>
<organism evidence="11 12">
    <name type="scientific">Candidatus Nitrosotalea okcheonensis</name>
    <dbReference type="NCBI Taxonomy" id="1903276"/>
    <lineage>
        <taxon>Archaea</taxon>
        <taxon>Nitrososphaerota</taxon>
        <taxon>Nitrososphaeria</taxon>
        <taxon>Nitrosotaleales</taxon>
        <taxon>Nitrosotaleaceae</taxon>
        <taxon>Nitrosotalea</taxon>
    </lineage>
</organism>
<evidence type="ECO:0000256" key="7">
    <source>
        <dbReference type="SAM" id="Phobius"/>
    </source>
</evidence>
<dbReference type="OrthoDB" id="342253at2157"/>
<dbReference type="SUPFAM" id="SSF47384">
    <property type="entry name" value="Homodimeric domain of signal transducing histidine kinase"/>
    <property type="match status" value="1"/>
</dbReference>
<keyword evidence="12" id="KW-1185">Reference proteome</keyword>
<evidence type="ECO:0000256" key="1">
    <source>
        <dbReference type="ARBA" id="ARBA00000085"/>
    </source>
</evidence>
<dbReference type="PRINTS" id="PR00344">
    <property type="entry name" value="BCTRLSENSOR"/>
</dbReference>
<dbReference type="InterPro" id="IPR036097">
    <property type="entry name" value="HisK_dim/P_sf"/>
</dbReference>
<dbReference type="EMBL" id="LT841358">
    <property type="protein sequence ID" value="SMH71739.1"/>
    <property type="molecule type" value="Genomic_DNA"/>
</dbReference>
<keyword evidence="7" id="KW-0812">Transmembrane</keyword>
<dbReference type="Pfam" id="PF13426">
    <property type="entry name" value="PAS_9"/>
    <property type="match status" value="1"/>
</dbReference>
<dbReference type="InterPro" id="IPR005467">
    <property type="entry name" value="His_kinase_dom"/>
</dbReference>
<dbReference type="InterPro" id="IPR035965">
    <property type="entry name" value="PAS-like_dom_sf"/>
</dbReference>
<dbReference type="PANTHER" id="PTHR43711:SF26">
    <property type="entry name" value="SENSOR HISTIDINE KINASE RCSC"/>
    <property type="match status" value="1"/>
</dbReference>
<comment type="catalytic activity">
    <reaction evidence="1">
        <text>ATP + protein L-histidine = ADP + protein N-phospho-L-histidine.</text>
        <dbReference type="EC" id="2.7.13.3"/>
    </reaction>
</comment>